<dbReference type="HOGENOM" id="CLU_029793_1_0_1"/>
<sequence>MARTEPAPLVCRSRGKLLLLAAGPHALVICFALETSIIGMMLENYRRIVSNDIPGPNLDESKAKDLRTFMIPDYLVVEHSAKKRSRPRTIKIVAAFVTDNWVWTINDWTTLVRLYVFSKDITWNDDLISPGTQYWDHLFDRFNGGPDWILEKDLATKLLHDWRAFILEDKRPQRITEYFPLAASGEHMLYHVHRPLVQELQANILGCFAGVGRSTANDLLYLLCLFPGFSSFLLCSNDDLFMRLEEGIHKYLLYFTTRAYLDMASSVPNSDNPFVFNEHANTFFISRCVKVYRTPQVRMPRELYNKYVSSGLLDEYETINDSHGISDIVSPAAPQLLDPERKWIDVQVYHYGAPLKAFTVIKARPSTSWGYTGEMERSTEDIRKLSRTTSLGPSQFRVQVLNRPDYHSVEPGTVINGRLVKNRFGPGKPSGSITKKKMARLIGVQTTRQLVSAEQELEEEIERS</sequence>
<dbReference type="AlphaFoldDB" id="A0A0C9XD45"/>
<proteinExistence type="predicted"/>
<keyword evidence="2" id="KW-1185">Reference proteome</keyword>
<dbReference type="EMBL" id="KN838809">
    <property type="protein sequence ID" value="KIJ94127.1"/>
    <property type="molecule type" value="Genomic_DNA"/>
</dbReference>
<evidence type="ECO:0000313" key="2">
    <source>
        <dbReference type="Proteomes" id="UP000054477"/>
    </source>
</evidence>
<evidence type="ECO:0000313" key="1">
    <source>
        <dbReference type="EMBL" id="KIJ94127.1"/>
    </source>
</evidence>
<reference evidence="1 2" key="1">
    <citation type="submission" date="2014-04" db="EMBL/GenBank/DDBJ databases">
        <authorList>
            <consortium name="DOE Joint Genome Institute"/>
            <person name="Kuo A."/>
            <person name="Kohler A."/>
            <person name="Nagy L.G."/>
            <person name="Floudas D."/>
            <person name="Copeland A."/>
            <person name="Barry K.W."/>
            <person name="Cichocki N."/>
            <person name="Veneault-Fourrey C."/>
            <person name="LaButti K."/>
            <person name="Lindquist E.A."/>
            <person name="Lipzen A."/>
            <person name="Lundell T."/>
            <person name="Morin E."/>
            <person name="Murat C."/>
            <person name="Sun H."/>
            <person name="Tunlid A."/>
            <person name="Henrissat B."/>
            <person name="Grigoriev I.V."/>
            <person name="Hibbett D.S."/>
            <person name="Martin F."/>
            <person name="Nordberg H.P."/>
            <person name="Cantor M.N."/>
            <person name="Hua S.X."/>
        </authorList>
    </citation>
    <scope>NUCLEOTIDE SEQUENCE [LARGE SCALE GENOMIC DNA]</scope>
    <source>
        <strain evidence="1 2">LaAM-08-1</strain>
    </source>
</reference>
<protein>
    <submittedName>
        <fullName evidence="1">Uncharacterized protein</fullName>
    </submittedName>
</protein>
<organism evidence="1 2">
    <name type="scientific">Laccaria amethystina LaAM-08-1</name>
    <dbReference type="NCBI Taxonomy" id="1095629"/>
    <lineage>
        <taxon>Eukaryota</taxon>
        <taxon>Fungi</taxon>
        <taxon>Dikarya</taxon>
        <taxon>Basidiomycota</taxon>
        <taxon>Agaricomycotina</taxon>
        <taxon>Agaricomycetes</taxon>
        <taxon>Agaricomycetidae</taxon>
        <taxon>Agaricales</taxon>
        <taxon>Agaricineae</taxon>
        <taxon>Hydnangiaceae</taxon>
        <taxon>Laccaria</taxon>
    </lineage>
</organism>
<gene>
    <name evidence="1" type="ORF">K443DRAFT_369977</name>
</gene>
<name>A0A0C9XD45_9AGAR</name>
<accession>A0A0C9XD45</accession>
<dbReference type="Proteomes" id="UP000054477">
    <property type="component" value="Unassembled WGS sequence"/>
</dbReference>
<reference evidence="2" key="2">
    <citation type="submission" date="2015-01" db="EMBL/GenBank/DDBJ databases">
        <title>Evolutionary Origins and Diversification of the Mycorrhizal Mutualists.</title>
        <authorList>
            <consortium name="DOE Joint Genome Institute"/>
            <consortium name="Mycorrhizal Genomics Consortium"/>
            <person name="Kohler A."/>
            <person name="Kuo A."/>
            <person name="Nagy L.G."/>
            <person name="Floudas D."/>
            <person name="Copeland A."/>
            <person name="Barry K.W."/>
            <person name="Cichocki N."/>
            <person name="Veneault-Fourrey C."/>
            <person name="LaButti K."/>
            <person name="Lindquist E.A."/>
            <person name="Lipzen A."/>
            <person name="Lundell T."/>
            <person name="Morin E."/>
            <person name="Murat C."/>
            <person name="Riley R."/>
            <person name="Ohm R."/>
            <person name="Sun H."/>
            <person name="Tunlid A."/>
            <person name="Henrissat B."/>
            <person name="Grigoriev I.V."/>
            <person name="Hibbett D.S."/>
            <person name="Martin F."/>
        </authorList>
    </citation>
    <scope>NUCLEOTIDE SEQUENCE [LARGE SCALE GENOMIC DNA]</scope>
    <source>
        <strain evidence="2">LaAM-08-1</strain>
    </source>
</reference>
<dbReference type="OrthoDB" id="3061861at2759"/>